<evidence type="ECO:0000256" key="2">
    <source>
        <dbReference type="SAM" id="Phobius"/>
    </source>
</evidence>
<evidence type="ECO:0000313" key="5">
    <source>
        <dbReference type="Proteomes" id="UP001250662"/>
    </source>
</evidence>
<keyword evidence="2" id="KW-0472">Membrane</keyword>
<dbReference type="InterPro" id="IPR011519">
    <property type="entry name" value="UnbV_ASPIC"/>
</dbReference>
<reference evidence="4 5" key="1">
    <citation type="submission" date="2023-09" db="EMBL/GenBank/DDBJ databases">
        <authorList>
            <person name="Rey-Velasco X."/>
        </authorList>
    </citation>
    <scope>NUCLEOTIDE SEQUENCE [LARGE SCALE GENOMIC DNA]</scope>
    <source>
        <strain evidence="4 5">P007</strain>
    </source>
</reference>
<dbReference type="Gene3D" id="2.130.10.130">
    <property type="entry name" value="Integrin alpha, N-terminal"/>
    <property type="match status" value="3"/>
</dbReference>
<dbReference type="InterPro" id="IPR027039">
    <property type="entry name" value="Crtac1"/>
</dbReference>
<dbReference type="PROSITE" id="PS51257">
    <property type="entry name" value="PROKAR_LIPOPROTEIN"/>
    <property type="match status" value="1"/>
</dbReference>
<dbReference type="Pfam" id="PF13517">
    <property type="entry name" value="FG-GAP_3"/>
    <property type="match status" value="3"/>
</dbReference>
<dbReference type="InterPro" id="IPR013517">
    <property type="entry name" value="FG-GAP"/>
</dbReference>
<gene>
    <name evidence="4" type="ORF">RM520_12265</name>
</gene>
<dbReference type="Pfam" id="PF07593">
    <property type="entry name" value="UnbV_ASPIC"/>
    <property type="match status" value="1"/>
</dbReference>
<evidence type="ECO:0000313" key="4">
    <source>
        <dbReference type="EMBL" id="MDT0622404.1"/>
    </source>
</evidence>
<accession>A0ABU3BJU8</accession>
<evidence type="ECO:0000259" key="3">
    <source>
        <dbReference type="Pfam" id="PF07593"/>
    </source>
</evidence>
<name>A0ABU3BJU8_9FLAO</name>
<dbReference type="RefSeq" id="WP_311385968.1">
    <property type="nucleotide sequence ID" value="NZ_JAVRHU010000003.1"/>
</dbReference>
<sequence length="1121" mass="127020">MFCSKLKESFYAYFLSILTFGISAIFLTSCVETNSKTISKNNLEEDSKIFNSIAKEESGLAFKNTIKEDVSTMENLFNYDYFYNGAGVGISDLNNDGLNDIFFCGNQVDNKLYINKGELAFKDISQKSGINKGKNWSNGITFVDINNDGWLDIYVSQGGPKNRNERKNLLFINQQNETFKEEAEEFGLDDQGISTQSVFFDFDNDNDLDCLVMNENELYGVDPINLFKLADKDDDSRYYNSSHLYRNDNGKFIDITKEAGIESPIFGLGLSVTDINNDGWLDFYIASDYYIPDVFFINNKNGTFSNRIKEFTRHISFYGMGMDIADINNDLKQDIFVLDMAANDHIRSKTLMASMNTDRFDFLINKAEFHHQYMYNSLQLQTDDLKFSNVSQATSMANTDWSWSVLMSDFNLDSHKDVFITNGYRRYALDNDLQNNVYKAKMQYKGNVPLEVKKQLYESMPSEKLPNILYQNKGNLNFKEVAKEWGLADFSFSNGTAQGDLDNDGDVDLVVNNIDDYCFLYENLTSDKTKNNYLKVETKGELSESFAQVNIYYSGQSQVQEIRRVRGYRSAQENLAHFGLGKHSKVDTITVTWPSGKIEKKFNIPVNEKIVFFEEDASKLIALRKDGASQPFKSLNISQTGLDFKHQENVYDDFEKEILLPYKQSTQGPFMSKGDVNGDGLKDIYIGGASGQSGELYIQTTSGRFSNKKIKAFNDDKSYEDMESIFFDFDNDDDLDLFVVSGGNEFANYSSLYADRLYINNGNSNFTKAKLDALKTNPKSGKSVAIIDFDKDGDMDILVGNRIIPQSYPNFAPSTLWENDKGQLKDVTNKIAPDLLKFGMVNKLIATDYNTDGWMDIMAVGEWTGIGILENNKGYFSLNNKLDNITDTKGWWFTIQETDINNDGLPDYMLGNAGLNIKFKASAKKPFKVFANDFDNNGTPDIVLSKEYNGQYVPVRGRECSSQQMPFIQQKFETYSEFATANLLDIYGEKLDTAYEAEVNEFQSLFLLNKGDGKFEKVLLPIEAQLFPIMNIVFKDVNNDGYEDAIVGGNIYETEVETPRLDAFSGLVLLSDKSNGYVTMPSSKSGILFNGNVKDLLLIDNDQTRLLIASQNNGTLEVYSF</sequence>
<protein>
    <submittedName>
        <fullName evidence="4">VCBS repeat-containing protein</fullName>
    </submittedName>
</protein>
<keyword evidence="2" id="KW-1133">Transmembrane helix</keyword>
<organism evidence="4 5">
    <name type="scientific">Croceitalea vernalis</name>
    <dbReference type="NCBI Taxonomy" id="3075599"/>
    <lineage>
        <taxon>Bacteria</taxon>
        <taxon>Pseudomonadati</taxon>
        <taxon>Bacteroidota</taxon>
        <taxon>Flavobacteriia</taxon>
        <taxon>Flavobacteriales</taxon>
        <taxon>Flavobacteriaceae</taxon>
        <taxon>Croceitalea</taxon>
    </lineage>
</organism>
<comment type="caution">
    <text evidence="4">The sequence shown here is derived from an EMBL/GenBank/DDBJ whole genome shotgun (WGS) entry which is preliminary data.</text>
</comment>
<dbReference type="Proteomes" id="UP001250662">
    <property type="component" value="Unassembled WGS sequence"/>
</dbReference>
<evidence type="ECO:0000256" key="1">
    <source>
        <dbReference type="ARBA" id="ARBA00022729"/>
    </source>
</evidence>
<keyword evidence="2" id="KW-0812">Transmembrane</keyword>
<proteinExistence type="predicted"/>
<dbReference type="EMBL" id="JAVRHU010000003">
    <property type="protein sequence ID" value="MDT0622404.1"/>
    <property type="molecule type" value="Genomic_DNA"/>
</dbReference>
<keyword evidence="5" id="KW-1185">Reference proteome</keyword>
<dbReference type="PANTHER" id="PTHR16026">
    <property type="entry name" value="CARTILAGE ACIDIC PROTEIN 1"/>
    <property type="match status" value="1"/>
</dbReference>
<dbReference type="PANTHER" id="PTHR16026:SF0">
    <property type="entry name" value="CARTILAGE ACIDIC PROTEIN 1"/>
    <property type="match status" value="1"/>
</dbReference>
<keyword evidence="1" id="KW-0732">Signal</keyword>
<feature type="transmembrane region" description="Helical" evidence="2">
    <location>
        <begin position="12"/>
        <end position="29"/>
    </location>
</feature>
<feature type="domain" description="ASPIC/UnbV" evidence="3">
    <location>
        <begin position="547"/>
        <end position="609"/>
    </location>
</feature>
<dbReference type="InterPro" id="IPR028994">
    <property type="entry name" value="Integrin_alpha_N"/>
</dbReference>
<dbReference type="SUPFAM" id="SSF69318">
    <property type="entry name" value="Integrin alpha N-terminal domain"/>
    <property type="match status" value="3"/>
</dbReference>